<dbReference type="InterPro" id="IPR005467">
    <property type="entry name" value="His_kinase_dom"/>
</dbReference>
<dbReference type="PROSITE" id="PS50109">
    <property type="entry name" value="HIS_KIN"/>
    <property type="match status" value="1"/>
</dbReference>
<dbReference type="GO" id="GO:0005524">
    <property type="term" value="F:ATP binding"/>
    <property type="evidence" value="ECO:0007669"/>
    <property type="project" value="UniProtKB-KW"/>
</dbReference>
<keyword evidence="5" id="KW-0418">Kinase</keyword>
<evidence type="ECO:0000256" key="5">
    <source>
        <dbReference type="ARBA" id="ARBA00022777"/>
    </source>
</evidence>
<keyword evidence="9" id="KW-0547">Nucleotide-binding</keyword>
<dbReference type="SMART" id="SM00388">
    <property type="entry name" value="HisKA"/>
    <property type="match status" value="1"/>
</dbReference>
<feature type="transmembrane region" description="Helical" evidence="7">
    <location>
        <begin position="180"/>
        <end position="203"/>
    </location>
</feature>
<protein>
    <recommendedName>
        <fullName evidence="2">histidine kinase</fullName>
        <ecNumber evidence="2">2.7.13.3</ecNumber>
    </recommendedName>
</protein>
<dbReference type="InterPro" id="IPR036097">
    <property type="entry name" value="HisK_dim/P_sf"/>
</dbReference>
<dbReference type="EC" id="2.7.13.3" evidence="2"/>
<gene>
    <name evidence="9" type="ORF">OLW01_11035</name>
</gene>
<keyword evidence="7" id="KW-1133">Transmembrane helix</keyword>
<feature type="domain" description="Histidine kinase" evidence="8">
    <location>
        <begin position="296"/>
        <end position="517"/>
    </location>
</feature>
<reference evidence="9" key="1">
    <citation type="submission" date="2022-10" db="EMBL/GenBank/DDBJ databases">
        <title>Catenovulum adriacola sp. nov. isolated in the Harbour of Susak.</title>
        <authorList>
            <person name="Schoch T."/>
            <person name="Reich S.J."/>
            <person name="Stoeferle S."/>
            <person name="Flaiz M."/>
            <person name="Kazda M."/>
            <person name="Riedel C.U."/>
            <person name="Duerre P."/>
        </authorList>
    </citation>
    <scope>NUCLEOTIDE SEQUENCE</scope>
    <source>
        <strain evidence="9">TS8</strain>
    </source>
</reference>
<name>A0ABY7AJN3_9ALTE</name>
<evidence type="ECO:0000256" key="2">
    <source>
        <dbReference type="ARBA" id="ARBA00012438"/>
    </source>
</evidence>
<dbReference type="InterPro" id="IPR004358">
    <property type="entry name" value="Sig_transdc_His_kin-like_C"/>
</dbReference>
<organism evidence="9 10">
    <name type="scientific">Catenovulum adriaticum</name>
    <dbReference type="NCBI Taxonomy" id="2984846"/>
    <lineage>
        <taxon>Bacteria</taxon>
        <taxon>Pseudomonadati</taxon>
        <taxon>Pseudomonadota</taxon>
        <taxon>Gammaproteobacteria</taxon>
        <taxon>Alteromonadales</taxon>
        <taxon>Alteromonadaceae</taxon>
        <taxon>Catenovulum</taxon>
    </lineage>
</organism>
<keyword evidence="3" id="KW-0597">Phosphoprotein</keyword>
<evidence type="ECO:0000256" key="3">
    <source>
        <dbReference type="ARBA" id="ARBA00022553"/>
    </source>
</evidence>
<dbReference type="InterPro" id="IPR050736">
    <property type="entry name" value="Sensor_HK_Regulatory"/>
</dbReference>
<evidence type="ECO:0000259" key="8">
    <source>
        <dbReference type="PROSITE" id="PS50109"/>
    </source>
</evidence>
<keyword evidence="7" id="KW-0472">Membrane</keyword>
<dbReference type="RefSeq" id="WP_268073968.1">
    <property type="nucleotide sequence ID" value="NZ_CP109965.1"/>
</dbReference>
<keyword evidence="9" id="KW-0067">ATP-binding</keyword>
<evidence type="ECO:0000256" key="1">
    <source>
        <dbReference type="ARBA" id="ARBA00000085"/>
    </source>
</evidence>
<accession>A0ABY7AJN3</accession>
<feature type="transmembrane region" description="Helical" evidence="7">
    <location>
        <begin position="20"/>
        <end position="42"/>
    </location>
</feature>
<keyword evidence="7" id="KW-0812">Transmembrane</keyword>
<dbReference type="Pfam" id="PF00512">
    <property type="entry name" value="HisKA"/>
    <property type="match status" value="1"/>
</dbReference>
<dbReference type="Proteomes" id="UP001163726">
    <property type="component" value="Chromosome"/>
</dbReference>
<dbReference type="CDD" id="cd00082">
    <property type="entry name" value="HisKA"/>
    <property type="match status" value="1"/>
</dbReference>
<dbReference type="Gene3D" id="3.30.565.10">
    <property type="entry name" value="Histidine kinase-like ATPase, C-terminal domain"/>
    <property type="match status" value="1"/>
</dbReference>
<sequence>MKRLFVNSVFGSTASIRRQILSTTIIGIILLSLFGSLLTAWVTNYKVKQIITTDAVEELQALSELAALALSTRNHQDAKNVIQQLIGNGSIIGGAIINGDGQTLANQNIESNFIFQHVLDEPSIHKVQMLETPNHFLYWQAVNQFDQQIELDNTARPEKIVGRVVLKISKQSLIDTRIDIFLATFSIGSITSIFLIGLINITVNRLIKPIDRLSDLMVESKQTGMHLLSTEEGPLEIRKMAKAYNAMITAQDLQEETLRTYSEQLEQEVVSRTQALERARDAALTASRHKSTFLANVTHELRTPMQSIIGYIDLVKEELELDGENDYLVDLNKAQQSSERLLLLINDILDISKVEAGRMDINLGVVEVKPIIQSAIDAIAPLTGKHQNLLVGPQNQTELFIETDQNMLVQIVINLLSNACKFTKQGTISIDYYCDQTNFYLEVIDTGCGINKTKLNDIFDEFRQVTRSKIHDDKDKTKDGTGLGLAISQKFALLLGGEITVVSELGEGSEFKLRLPL</sequence>
<dbReference type="SMART" id="SM00387">
    <property type="entry name" value="HATPase_c"/>
    <property type="match status" value="1"/>
</dbReference>
<evidence type="ECO:0000313" key="9">
    <source>
        <dbReference type="EMBL" id="WAJ69684.1"/>
    </source>
</evidence>
<evidence type="ECO:0000313" key="10">
    <source>
        <dbReference type="Proteomes" id="UP001163726"/>
    </source>
</evidence>
<dbReference type="InterPro" id="IPR003594">
    <property type="entry name" value="HATPase_dom"/>
</dbReference>
<proteinExistence type="predicted"/>
<dbReference type="Pfam" id="PF02518">
    <property type="entry name" value="HATPase_c"/>
    <property type="match status" value="1"/>
</dbReference>
<evidence type="ECO:0000256" key="4">
    <source>
        <dbReference type="ARBA" id="ARBA00022679"/>
    </source>
</evidence>
<dbReference type="SUPFAM" id="SSF55874">
    <property type="entry name" value="ATPase domain of HSP90 chaperone/DNA topoisomerase II/histidine kinase"/>
    <property type="match status" value="1"/>
</dbReference>
<dbReference type="InterPro" id="IPR003661">
    <property type="entry name" value="HisK_dim/P_dom"/>
</dbReference>
<dbReference type="PANTHER" id="PTHR43711">
    <property type="entry name" value="TWO-COMPONENT HISTIDINE KINASE"/>
    <property type="match status" value="1"/>
</dbReference>
<dbReference type="PANTHER" id="PTHR43711:SF26">
    <property type="entry name" value="SENSOR HISTIDINE KINASE RCSC"/>
    <property type="match status" value="1"/>
</dbReference>
<dbReference type="Gene3D" id="1.10.287.130">
    <property type="match status" value="1"/>
</dbReference>
<keyword evidence="4" id="KW-0808">Transferase</keyword>
<dbReference type="PRINTS" id="PR00344">
    <property type="entry name" value="BCTRLSENSOR"/>
</dbReference>
<comment type="catalytic activity">
    <reaction evidence="1">
        <text>ATP + protein L-histidine = ADP + protein N-phospho-L-histidine.</text>
        <dbReference type="EC" id="2.7.13.3"/>
    </reaction>
</comment>
<keyword evidence="10" id="KW-1185">Reference proteome</keyword>
<keyword evidence="6" id="KW-0902">Two-component regulatory system</keyword>
<dbReference type="EMBL" id="CP109965">
    <property type="protein sequence ID" value="WAJ69684.1"/>
    <property type="molecule type" value="Genomic_DNA"/>
</dbReference>
<evidence type="ECO:0000256" key="6">
    <source>
        <dbReference type="ARBA" id="ARBA00023012"/>
    </source>
</evidence>
<dbReference type="InterPro" id="IPR036890">
    <property type="entry name" value="HATPase_C_sf"/>
</dbReference>
<dbReference type="SUPFAM" id="SSF47384">
    <property type="entry name" value="Homodimeric domain of signal transducing histidine kinase"/>
    <property type="match status" value="1"/>
</dbReference>
<evidence type="ECO:0000256" key="7">
    <source>
        <dbReference type="SAM" id="Phobius"/>
    </source>
</evidence>